<protein>
    <recommendedName>
        <fullName evidence="4">Lipoprotein</fullName>
    </recommendedName>
</protein>
<evidence type="ECO:0000256" key="1">
    <source>
        <dbReference type="SAM" id="SignalP"/>
    </source>
</evidence>
<evidence type="ECO:0008006" key="4">
    <source>
        <dbReference type="Google" id="ProtNLM"/>
    </source>
</evidence>
<feature type="chain" id="PRO_5046397901" description="Lipoprotein" evidence="1">
    <location>
        <begin position="23"/>
        <end position="197"/>
    </location>
</feature>
<evidence type="ECO:0000313" key="2">
    <source>
        <dbReference type="EMBL" id="MFC0267715.1"/>
    </source>
</evidence>
<comment type="caution">
    <text evidence="2">The sequence shown here is derived from an EMBL/GenBank/DDBJ whole genome shotgun (WGS) entry which is preliminary data.</text>
</comment>
<name>A0ABV6G2B5_9GAMM</name>
<sequence>MWRSIRVAIIALLALSGCTSMMWSHQQHKIFWVDGFYINRESGQLYVTARDDAFVFDMDASFARVLEMTYDIALDPQFQGFAIDRTNRISGTLHLSPRRDDLSADMLQRLEENGFRNVRGGWRFEQPLQGWRYTIKGEFPMARLDREYPVRVAVPDSYLMSAGKVMATPATVAADAVMTTAGIILILPFYLDAVMSD</sequence>
<dbReference type="Proteomes" id="UP001589814">
    <property type="component" value="Unassembled WGS sequence"/>
</dbReference>
<keyword evidence="1" id="KW-0732">Signal</keyword>
<proteinExistence type="predicted"/>
<dbReference type="EMBL" id="JBHLVX010000022">
    <property type="protein sequence ID" value="MFC0267715.1"/>
    <property type="molecule type" value="Genomic_DNA"/>
</dbReference>
<feature type="signal peptide" evidence="1">
    <location>
        <begin position="1"/>
        <end position="22"/>
    </location>
</feature>
<keyword evidence="3" id="KW-1185">Reference proteome</keyword>
<reference evidence="2 3" key="1">
    <citation type="submission" date="2024-09" db="EMBL/GenBank/DDBJ databases">
        <authorList>
            <person name="Sun Q."/>
            <person name="Mori K."/>
        </authorList>
    </citation>
    <scope>NUCLEOTIDE SEQUENCE [LARGE SCALE GENOMIC DNA]</scope>
    <source>
        <strain evidence="2 3">CCM 7415</strain>
    </source>
</reference>
<dbReference type="PROSITE" id="PS51257">
    <property type="entry name" value="PROKAR_LIPOPROTEIN"/>
    <property type="match status" value="1"/>
</dbReference>
<gene>
    <name evidence="2" type="ORF">ACFFHW_06845</name>
</gene>
<accession>A0ABV6G2B5</accession>
<organism evidence="2 3">
    <name type="scientific">Kushneria aurantia</name>
    <dbReference type="NCBI Taxonomy" id="504092"/>
    <lineage>
        <taxon>Bacteria</taxon>
        <taxon>Pseudomonadati</taxon>
        <taxon>Pseudomonadota</taxon>
        <taxon>Gammaproteobacteria</taxon>
        <taxon>Oceanospirillales</taxon>
        <taxon>Halomonadaceae</taxon>
        <taxon>Kushneria</taxon>
    </lineage>
</organism>
<dbReference type="RefSeq" id="WP_019950449.1">
    <property type="nucleotide sequence ID" value="NZ_JBHLVX010000022.1"/>
</dbReference>
<evidence type="ECO:0000313" key="3">
    <source>
        <dbReference type="Proteomes" id="UP001589814"/>
    </source>
</evidence>